<evidence type="ECO:0000256" key="10">
    <source>
        <dbReference type="ARBA" id="ARBA00049302"/>
    </source>
</evidence>
<keyword evidence="7" id="KW-0809">Transit peptide</keyword>
<keyword evidence="6 11" id="KW-0694">RNA-binding</keyword>
<dbReference type="AlphaFoldDB" id="A0AAJ0DIR6"/>
<evidence type="ECO:0000256" key="7">
    <source>
        <dbReference type="ARBA" id="ARBA00022946"/>
    </source>
</evidence>
<evidence type="ECO:0000256" key="5">
    <source>
        <dbReference type="ARBA" id="ARBA00022691"/>
    </source>
</evidence>
<keyword evidence="3 11" id="KW-0489">Methyltransferase</keyword>
<comment type="subcellular location">
    <subcellularLocation>
        <location evidence="1">Mitochondrion</location>
    </subcellularLocation>
</comment>
<evidence type="ECO:0000256" key="2">
    <source>
        <dbReference type="ARBA" id="ARBA00022552"/>
    </source>
</evidence>
<dbReference type="Gene3D" id="3.40.50.150">
    <property type="entry name" value="Vaccinia Virus protein VP39"/>
    <property type="match status" value="1"/>
</dbReference>
<dbReference type="PRINTS" id="PR02008">
    <property type="entry name" value="RCMTFAMILY"/>
</dbReference>
<dbReference type="Pfam" id="PF01189">
    <property type="entry name" value="Methyltr_RsmB-F"/>
    <property type="match status" value="1"/>
</dbReference>
<evidence type="ECO:0000256" key="6">
    <source>
        <dbReference type="ARBA" id="ARBA00022884"/>
    </source>
</evidence>
<feature type="binding site" evidence="11">
    <location>
        <position position="193"/>
    </location>
    <ligand>
        <name>S-adenosyl-L-methionine</name>
        <dbReference type="ChEBI" id="CHEBI:59789"/>
    </ligand>
</feature>
<keyword evidence="14" id="KW-1185">Reference proteome</keyword>
<evidence type="ECO:0000256" key="11">
    <source>
        <dbReference type="PROSITE-ProRule" id="PRU01023"/>
    </source>
</evidence>
<dbReference type="InterPro" id="IPR029063">
    <property type="entry name" value="SAM-dependent_MTases_sf"/>
</dbReference>
<dbReference type="PROSITE" id="PS51686">
    <property type="entry name" value="SAM_MT_RSMB_NOP"/>
    <property type="match status" value="1"/>
</dbReference>
<dbReference type="InterPro" id="IPR001678">
    <property type="entry name" value="MeTrfase_RsmB-F_NOP2_dom"/>
</dbReference>
<keyword evidence="8" id="KW-0496">Mitochondrion</keyword>
<dbReference type="InterPro" id="IPR049560">
    <property type="entry name" value="MeTrfase_RsmB-F_NOP2_cat"/>
</dbReference>
<protein>
    <recommendedName>
        <fullName evidence="9">NOL1/NOP2/Sun domain family member 4</fullName>
    </recommendedName>
</protein>
<evidence type="ECO:0000256" key="1">
    <source>
        <dbReference type="ARBA" id="ARBA00004173"/>
    </source>
</evidence>
<dbReference type="GO" id="GO:0031167">
    <property type="term" value="P:rRNA methylation"/>
    <property type="evidence" value="ECO:0007669"/>
    <property type="project" value="TreeGrafter"/>
</dbReference>
<dbReference type="PANTHER" id="PTHR22808">
    <property type="entry name" value="NCL1 YEAST -RELATED NOL1/NOP2/FMU SUN DOMAIN-CONTAINING"/>
    <property type="match status" value="1"/>
</dbReference>
<reference evidence="13" key="1">
    <citation type="submission" date="2023-04" db="EMBL/GenBank/DDBJ databases">
        <title>Black Yeasts Isolated from many extreme environments.</title>
        <authorList>
            <person name="Coleine C."/>
            <person name="Stajich J.E."/>
            <person name="Selbmann L."/>
        </authorList>
    </citation>
    <scope>NUCLEOTIDE SEQUENCE</scope>
    <source>
        <strain evidence="13">CCFEE 5312</strain>
    </source>
</reference>
<feature type="binding site" evidence="11">
    <location>
        <begin position="155"/>
        <end position="161"/>
    </location>
    <ligand>
        <name>S-adenosyl-L-methionine</name>
        <dbReference type="ChEBI" id="CHEBI:59789"/>
    </ligand>
</feature>
<name>A0AAJ0DIR6_9PEZI</name>
<dbReference type="GO" id="GO:0003723">
    <property type="term" value="F:RNA binding"/>
    <property type="evidence" value="ECO:0007669"/>
    <property type="project" value="UniProtKB-UniRule"/>
</dbReference>
<keyword evidence="5 11" id="KW-0949">S-adenosyl-L-methionine</keyword>
<comment type="caution">
    <text evidence="13">The sequence shown here is derived from an EMBL/GenBank/DDBJ whole genome shotgun (WGS) entry which is preliminary data.</text>
</comment>
<dbReference type="PANTHER" id="PTHR22808:SF3">
    <property type="entry name" value="5-METHYLCYTOSINE RRNA METHYLTRANSFERASE NSUN4"/>
    <property type="match status" value="1"/>
</dbReference>
<feature type="domain" description="SAM-dependent MTase RsmB/NOP-type" evidence="12">
    <location>
        <begin position="39"/>
        <end position="394"/>
    </location>
</feature>
<evidence type="ECO:0000259" key="12">
    <source>
        <dbReference type="PROSITE" id="PS51686"/>
    </source>
</evidence>
<proteinExistence type="inferred from homology"/>
<dbReference type="InterPro" id="IPR023267">
    <property type="entry name" value="RCMT"/>
</dbReference>
<feature type="active site" description="Nucleophile" evidence="11">
    <location>
        <position position="312"/>
    </location>
</feature>
<gene>
    <name evidence="13" type="ORF">LTR09_004031</name>
</gene>
<dbReference type="Proteomes" id="UP001271007">
    <property type="component" value="Unassembled WGS sequence"/>
</dbReference>
<comment type="catalytic activity">
    <reaction evidence="10">
        <text>a cytidine in rRNA + S-adenosyl-L-methionine = a 5-methylcytidine in rRNA + S-adenosyl-L-homocysteine + H(+)</text>
        <dbReference type="Rhea" id="RHEA:61484"/>
        <dbReference type="Rhea" id="RHEA-COMP:15836"/>
        <dbReference type="Rhea" id="RHEA-COMP:15837"/>
        <dbReference type="ChEBI" id="CHEBI:15378"/>
        <dbReference type="ChEBI" id="CHEBI:57856"/>
        <dbReference type="ChEBI" id="CHEBI:59789"/>
        <dbReference type="ChEBI" id="CHEBI:74483"/>
        <dbReference type="ChEBI" id="CHEBI:82748"/>
    </reaction>
</comment>
<feature type="binding site" evidence="11">
    <location>
        <position position="249"/>
    </location>
    <ligand>
        <name>S-adenosyl-L-methionine</name>
        <dbReference type="ChEBI" id="CHEBI:59789"/>
    </ligand>
</feature>
<evidence type="ECO:0000313" key="13">
    <source>
        <dbReference type="EMBL" id="KAK3054873.1"/>
    </source>
</evidence>
<dbReference type="GO" id="GO:0008173">
    <property type="term" value="F:RNA methyltransferase activity"/>
    <property type="evidence" value="ECO:0007669"/>
    <property type="project" value="InterPro"/>
</dbReference>
<keyword evidence="4 11" id="KW-0808">Transferase</keyword>
<feature type="binding site" evidence="11">
    <location>
        <position position="226"/>
    </location>
    <ligand>
        <name>S-adenosyl-L-methionine</name>
        <dbReference type="ChEBI" id="CHEBI:59789"/>
    </ligand>
</feature>
<dbReference type="EMBL" id="JAWDJX010000010">
    <property type="protein sequence ID" value="KAK3054873.1"/>
    <property type="molecule type" value="Genomic_DNA"/>
</dbReference>
<dbReference type="SUPFAM" id="SSF53335">
    <property type="entry name" value="S-adenosyl-L-methionine-dependent methyltransferases"/>
    <property type="match status" value="1"/>
</dbReference>
<dbReference type="GO" id="GO:0005762">
    <property type="term" value="C:mitochondrial large ribosomal subunit"/>
    <property type="evidence" value="ECO:0007669"/>
    <property type="project" value="TreeGrafter"/>
</dbReference>
<evidence type="ECO:0000256" key="4">
    <source>
        <dbReference type="ARBA" id="ARBA00022679"/>
    </source>
</evidence>
<organism evidence="13 14">
    <name type="scientific">Extremus antarcticus</name>
    <dbReference type="NCBI Taxonomy" id="702011"/>
    <lineage>
        <taxon>Eukaryota</taxon>
        <taxon>Fungi</taxon>
        <taxon>Dikarya</taxon>
        <taxon>Ascomycota</taxon>
        <taxon>Pezizomycotina</taxon>
        <taxon>Dothideomycetes</taxon>
        <taxon>Dothideomycetidae</taxon>
        <taxon>Mycosphaerellales</taxon>
        <taxon>Extremaceae</taxon>
        <taxon>Extremus</taxon>
    </lineage>
</organism>
<accession>A0AAJ0DIR6</accession>
<evidence type="ECO:0000256" key="8">
    <source>
        <dbReference type="ARBA" id="ARBA00023128"/>
    </source>
</evidence>
<sequence>MTKTVRNTAAATEASYHKHYAAIWGEERWHNSLYPALAERTRQAASVNRYAPISSFEACIEEVCELQQLEQISFPRMSSGDSTNGLICFARRQSVADASQTPSDDHKQSALPQPRLATSESISHRLMTHWNLDAASALVAHLLHVQPGDNVLDLCAAPGGKSIALAQNMWRHLYADRPSTHPVQKTGQLRSNELARDRFKRLTDNLKAYLPGLLLDFKHVASLNVDSTNPLAPQQLSIGSTGYDKVLVDAPCSSERHIIHAHLTARVAGRMAPEMATWRPGSSKRLAKTQVDLLMTGLQCVRLGGTLLYATCSIEPAENDGVVEKVLATVEKEVKKGGRWRVKVGFGSGAGDADLETSLEKEWAERTKYGWIVLPDHASGGRWGPLFFAMLTKVEVVR</sequence>
<keyword evidence="2" id="KW-0698">rRNA processing</keyword>
<comment type="similarity">
    <text evidence="11">Belongs to the class I-like SAM-binding methyltransferase superfamily. RsmB/NOP family.</text>
</comment>
<evidence type="ECO:0000256" key="3">
    <source>
        <dbReference type="ARBA" id="ARBA00022603"/>
    </source>
</evidence>
<evidence type="ECO:0000256" key="9">
    <source>
        <dbReference type="ARBA" id="ARBA00042050"/>
    </source>
</evidence>
<evidence type="ECO:0000313" key="14">
    <source>
        <dbReference type="Proteomes" id="UP001271007"/>
    </source>
</evidence>